<dbReference type="Proteomes" id="UP000540909">
    <property type="component" value="Unassembled WGS sequence"/>
</dbReference>
<feature type="region of interest" description="Disordered" evidence="1">
    <location>
        <begin position="145"/>
        <end position="194"/>
    </location>
</feature>
<feature type="region of interest" description="Disordered" evidence="1">
    <location>
        <begin position="1"/>
        <end position="24"/>
    </location>
</feature>
<reference evidence="2 3" key="1">
    <citation type="submission" date="2020-08" db="EMBL/GenBank/DDBJ databases">
        <title>Genomic Encyclopedia of Type Strains, Phase IV (KMG-V): Genome sequencing to study the core and pangenomes of soil and plant-associated prokaryotes.</title>
        <authorList>
            <person name="Whitman W."/>
        </authorList>
    </citation>
    <scope>NUCLEOTIDE SEQUENCE [LARGE SCALE GENOMIC DNA]</scope>
    <source>
        <strain evidence="2 3">SEMIA 4089</strain>
    </source>
</reference>
<evidence type="ECO:0000313" key="2">
    <source>
        <dbReference type="EMBL" id="MBB4235082.1"/>
    </source>
</evidence>
<dbReference type="AlphaFoldDB" id="A0A7W6R1T5"/>
<dbReference type="InterPro" id="IPR007731">
    <property type="entry name" value="DUF669"/>
</dbReference>
<dbReference type="EMBL" id="JACIFY010000004">
    <property type="protein sequence ID" value="MBB4235082.1"/>
    <property type="molecule type" value="Genomic_DNA"/>
</dbReference>
<sequence>MAKIGVRVEATEENTQQRDFSNLPNGDYALEISASEIKEKNENTRDHAINLSVTIDVLAPEELKGRKIFSNYNLQHPNAQVQEIGQKQFACLLRALGMSEAPDDSDELHFVAFNAKIGMGKDSKEKNADGSPKYAARNEIKKYYYPDEGNIPEPSVEAAPPARAQAPANDNRQPAGRPAPSPAAGGTRRPWGSK</sequence>
<dbReference type="RefSeq" id="WP_184468530.1">
    <property type="nucleotide sequence ID" value="NZ_JACIFY010000004.1"/>
</dbReference>
<organism evidence="2 3">
    <name type="scientific">Rhizobium esperanzae</name>
    <dbReference type="NCBI Taxonomy" id="1967781"/>
    <lineage>
        <taxon>Bacteria</taxon>
        <taxon>Pseudomonadati</taxon>
        <taxon>Pseudomonadota</taxon>
        <taxon>Alphaproteobacteria</taxon>
        <taxon>Hyphomicrobiales</taxon>
        <taxon>Rhizobiaceae</taxon>
        <taxon>Rhizobium/Agrobacterium group</taxon>
        <taxon>Rhizobium</taxon>
    </lineage>
</organism>
<dbReference type="Pfam" id="PF05037">
    <property type="entry name" value="DUF669"/>
    <property type="match status" value="1"/>
</dbReference>
<feature type="compositionally biased region" description="Low complexity" evidence="1">
    <location>
        <begin position="158"/>
        <end position="194"/>
    </location>
</feature>
<protein>
    <recommendedName>
        <fullName evidence="4">DUF669 domain-containing protein</fullName>
    </recommendedName>
</protein>
<proteinExistence type="predicted"/>
<feature type="compositionally biased region" description="Polar residues" evidence="1">
    <location>
        <begin position="13"/>
        <end position="24"/>
    </location>
</feature>
<accession>A0A7W6R1T5</accession>
<evidence type="ECO:0000313" key="3">
    <source>
        <dbReference type="Proteomes" id="UP000540909"/>
    </source>
</evidence>
<gene>
    <name evidence="2" type="ORF">GGD57_001640</name>
</gene>
<evidence type="ECO:0008006" key="4">
    <source>
        <dbReference type="Google" id="ProtNLM"/>
    </source>
</evidence>
<name>A0A7W6R1T5_9HYPH</name>
<evidence type="ECO:0000256" key="1">
    <source>
        <dbReference type="SAM" id="MobiDB-lite"/>
    </source>
</evidence>
<comment type="caution">
    <text evidence="2">The sequence shown here is derived from an EMBL/GenBank/DDBJ whole genome shotgun (WGS) entry which is preliminary data.</text>
</comment>